<keyword evidence="1" id="KW-0472">Membrane</keyword>
<reference evidence="2 3" key="1">
    <citation type="submission" date="2019-03" db="EMBL/GenBank/DDBJ databases">
        <title>Genome Sequencing and Assembly of Various Microbes Isolated from Partially Reclaimed Soil and Acid Mine Drainage (AMD) Site.</title>
        <authorList>
            <person name="Steinbock B."/>
            <person name="Bechtold R."/>
            <person name="Sevigny J.L."/>
            <person name="Thomas D."/>
            <person name="Cuthill L.R."/>
            <person name="Aveiro Johannsen E.J."/>
            <person name="Thomas K."/>
            <person name="Ghosh A."/>
        </authorList>
    </citation>
    <scope>NUCLEOTIDE SEQUENCE [LARGE SCALE GENOMIC DNA]</scope>
    <source>
        <strain evidence="2 3">S-A1</strain>
    </source>
</reference>
<keyword evidence="1" id="KW-0812">Transmembrane</keyword>
<comment type="caution">
    <text evidence="2">The sequence shown here is derived from an EMBL/GenBank/DDBJ whole genome shotgun (WGS) entry which is preliminary data.</text>
</comment>
<gene>
    <name evidence="2" type="ORF">E2R57_18635</name>
</gene>
<name>A0A4R5XP02_9MICC</name>
<dbReference type="RefSeq" id="WP_133351619.1">
    <property type="nucleotide sequence ID" value="NZ_SMZQ01000012.1"/>
</dbReference>
<dbReference type="EMBL" id="SMZQ01000012">
    <property type="protein sequence ID" value="TDL33221.1"/>
    <property type="molecule type" value="Genomic_DNA"/>
</dbReference>
<dbReference type="AlphaFoldDB" id="A0A4R5XP02"/>
<evidence type="ECO:0008006" key="4">
    <source>
        <dbReference type="Google" id="ProtNLM"/>
    </source>
</evidence>
<evidence type="ECO:0000256" key="1">
    <source>
        <dbReference type="SAM" id="Phobius"/>
    </source>
</evidence>
<accession>A0A4R5XP02</accession>
<feature type="transmembrane region" description="Helical" evidence="1">
    <location>
        <begin position="86"/>
        <end position="107"/>
    </location>
</feature>
<feature type="transmembrane region" description="Helical" evidence="1">
    <location>
        <begin position="61"/>
        <end position="80"/>
    </location>
</feature>
<keyword evidence="1" id="KW-1133">Transmembrane helix</keyword>
<dbReference type="Proteomes" id="UP000294621">
    <property type="component" value="Unassembled WGS sequence"/>
</dbReference>
<feature type="transmembrane region" description="Helical" evidence="1">
    <location>
        <begin position="33"/>
        <end position="49"/>
    </location>
</feature>
<evidence type="ECO:0000313" key="2">
    <source>
        <dbReference type="EMBL" id="TDL33221.1"/>
    </source>
</evidence>
<feature type="transmembrane region" description="Helical" evidence="1">
    <location>
        <begin position="9"/>
        <end position="27"/>
    </location>
</feature>
<organism evidence="2 3">
    <name type="scientific">Arthrobacter nitrophenolicus</name>
    <dbReference type="NCBI Taxonomy" id="683150"/>
    <lineage>
        <taxon>Bacteria</taxon>
        <taxon>Bacillati</taxon>
        <taxon>Actinomycetota</taxon>
        <taxon>Actinomycetes</taxon>
        <taxon>Micrococcales</taxon>
        <taxon>Micrococcaceae</taxon>
        <taxon>Arthrobacter</taxon>
    </lineage>
</organism>
<evidence type="ECO:0000313" key="3">
    <source>
        <dbReference type="Proteomes" id="UP000294621"/>
    </source>
</evidence>
<sequence length="118" mass="12154">MSGGIRSQTIVVGVAAVVLALVTVAGLPAPLQTVAAMAVLILLPGWALARLTPVTDVALEVLLVVALGLAALTAVSTAMFYLALWSWQACVLAMAVITVLACLARAWTDTVRARKEAT</sequence>
<protein>
    <recommendedName>
        <fullName evidence="4">DUF1616 domain-containing protein</fullName>
    </recommendedName>
</protein>
<dbReference type="OrthoDB" id="4951986at2"/>
<proteinExistence type="predicted"/>